<dbReference type="EMBL" id="JAOPHQ010001447">
    <property type="protein sequence ID" value="KAK0150686.1"/>
    <property type="molecule type" value="Genomic_DNA"/>
</dbReference>
<feature type="compositionally biased region" description="Low complexity" evidence="1">
    <location>
        <begin position="180"/>
        <end position="193"/>
    </location>
</feature>
<reference evidence="2" key="1">
    <citation type="journal article" date="2023" name="Front. Mar. Sci.">
        <title>A new Merluccius polli reference genome to investigate the effects of global change in West African waters.</title>
        <authorList>
            <person name="Mateo J.L."/>
            <person name="Blanco-Fernandez C."/>
            <person name="Garcia-Vazquez E."/>
            <person name="Machado-Schiaffino G."/>
        </authorList>
    </citation>
    <scope>NUCLEOTIDE SEQUENCE</scope>
    <source>
        <strain evidence="2">C29</strain>
        <tissue evidence="2">Fin</tissue>
    </source>
</reference>
<dbReference type="Proteomes" id="UP001174136">
    <property type="component" value="Unassembled WGS sequence"/>
</dbReference>
<sequence length="213" mass="23592">MEVLQRVEQLRRAGAGLKGAGLWGAGVLELQCPWLLVMVVEGGGAQGYSAKLRALNAEAWARCTTPGHFSLFWSLWFLNRPSLRGTPRLNGGIRLQYNTVIKRRCVQRCCLPVRYVSLLRTMDPASSRGPPGYRQHQHRAGSLLGADAAPHVKPVLIGPQNRHGDAYQRELHLSVQPLINHTPHNVNPTTNVPQGTRPPRGNQQLSIWLRSGI</sequence>
<evidence type="ECO:0000313" key="2">
    <source>
        <dbReference type="EMBL" id="KAK0150686.1"/>
    </source>
</evidence>
<organism evidence="2 3">
    <name type="scientific">Merluccius polli</name>
    <name type="common">Benguela hake</name>
    <name type="synonym">Merluccius cadenati</name>
    <dbReference type="NCBI Taxonomy" id="89951"/>
    <lineage>
        <taxon>Eukaryota</taxon>
        <taxon>Metazoa</taxon>
        <taxon>Chordata</taxon>
        <taxon>Craniata</taxon>
        <taxon>Vertebrata</taxon>
        <taxon>Euteleostomi</taxon>
        <taxon>Actinopterygii</taxon>
        <taxon>Neopterygii</taxon>
        <taxon>Teleostei</taxon>
        <taxon>Neoteleostei</taxon>
        <taxon>Acanthomorphata</taxon>
        <taxon>Zeiogadaria</taxon>
        <taxon>Gadariae</taxon>
        <taxon>Gadiformes</taxon>
        <taxon>Gadoidei</taxon>
        <taxon>Merlucciidae</taxon>
        <taxon>Merluccius</taxon>
    </lineage>
</organism>
<feature type="region of interest" description="Disordered" evidence="1">
    <location>
        <begin position="180"/>
        <end position="205"/>
    </location>
</feature>
<keyword evidence="3" id="KW-1185">Reference proteome</keyword>
<gene>
    <name evidence="2" type="ORF">N1851_008198</name>
</gene>
<comment type="caution">
    <text evidence="2">The sequence shown here is derived from an EMBL/GenBank/DDBJ whole genome shotgun (WGS) entry which is preliminary data.</text>
</comment>
<evidence type="ECO:0000313" key="3">
    <source>
        <dbReference type="Proteomes" id="UP001174136"/>
    </source>
</evidence>
<proteinExistence type="predicted"/>
<protein>
    <submittedName>
        <fullName evidence="2">Uncharacterized protein</fullName>
    </submittedName>
</protein>
<evidence type="ECO:0000256" key="1">
    <source>
        <dbReference type="SAM" id="MobiDB-lite"/>
    </source>
</evidence>
<accession>A0AA47N2Z1</accession>
<dbReference type="AlphaFoldDB" id="A0AA47N2Z1"/>
<name>A0AA47N2Z1_MERPO</name>